<sequence>MQIIHNPLNVPSSKTVDRSQMTLSPIGRICFRGDSRSPDDVFAKGFKLREIITEKLFKKIEDIQTTHLDNKGFNPQKFIEDVDALTEIIKEEATEGLVKEFLGLPSFLKDGWISQVVDWVANDSIVVIEDNQKEDLKKGIYRPFESQNFISLSKRFKSALLFPVPGSLTDKPLQDKTYLYAVYVEEGYDVHMQGIVSSLINAHTSEKDLLSAFKKANPHLSKEQVEDHIKKITVIQNIMNISLEDAVMMYAEEIVCKSIPREQIIAAVEVDRQLRLNDENQPSGTFKLKTEVTVNEDCTRPEKTIKQVEDFLKQEIKINQQAYDNKPMSRARWPKIKRSLSQRKGFILALISV</sequence>
<dbReference type="EMBL" id="AP022839">
    <property type="protein sequence ID" value="BCA93948.1"/>
    <property type="molecule type" value="Genomic_DNA"/>
</dbReference>
<accession>A0A6F8T0N2</accession>
<evidence type="ECO:0000313" key="2">
    <source>
        <dbReference type="Proteomes" id="UP000502894"/>
    </source>
</evidence>
<organism evidence="1 2">
    <name type="scientific">Legionella antarctica</name>
    <dbReference type="NCBI Taxonomy" id="2708020"/>
    <lineage>
        <taxon>Bacteria</taxon>
        <taxon>Pseudomonadati</taxon>
        <taxon>Pseudomonadota</taxon>
        <taxon>Gammaproteobacteria</taxon>
        <taxon>Legionellales</taxon>
        <taxon>Legionellaceae</taxon>
        <taxon>Legionella</taxon>
    </lineage>
</organism>
<protein>
    <submittedName>
        <fullName evidence="1">Uncharacterized protein</fullName>
    </submittedName>
</protein>
<reference evidence="1" key="1">
    <citation type="journal article" date="2020" name="Microbiol. Resour. Announc.">
        <title>Complete Genome Sequence of Novel Psychrotolerant Legionella Strain TUM19329, Isolated from Antarctic Lake Sediment.</title>
        <authorList>
            <person name="Shimada S."/>
            <person name="Nakai R."/>
            <person name="Aoki K."/>
            <person name="Shimoeda N."/>
            <person name="Ohno G."/>
            <person name="Miyazaki Y."/>
            <person name="Kudoh S."/>
            <person name="Imura S."/>
            <person name="Watanabe K."/>
            <person name="Ishii Y."/>
            <person name="Tateda K."/>
        </authorList>
    </citation>
    <scope>NUCLEOTIDE SEQUENCE [LARGE SCALE GENOMIC DNA]</scope>
    <source>
        <strain evidence="1">TUM19329</strain>
    </source>
</reference>
<keyword evidence="2" id="KW-1185">Reference proteome</keyword>
<dbReference type="AlphaFoldDB" id="A0A6F8T0N2"/>
<dbReference type="KEGG" id="lant:TUM19329_03090"/>
<dbReference type="Proteomes" id="UP000502894">
    <property type="component" value="Chromosome"/>
</dbReference>
<evidence type="ECO:0000313" key="1">
    <source>
        <dbReference type="EMBL" id="BCA93948.1"/>
    </source>
</evidence>
<gene>
    <name evidence="1" type="ORF">TUM19329_03090</name>
</gene>
<proteinExistence type="predicted"/>
<name>A0A6F8T0N2_9GAMM</name>